<dbReference type="GO" id="GO:0015628">
    <property type="term" value="P:protein secretion by the type II secretion system"/>
    <property type="evidence" value="ECO:0007669"/>
    <property type="project" value="InterPro"/>
</dbReference>
<dbReference type="InParanoid" id="A0A2S8SWZ0"/>
<dbReference type="RefSeq" id="WP_170065433.1">
    <property type="nucleotide sequence ID" value="NZ_NIGF01000001.1"/>
</dbReference>
<reference evidence="4 5" key="1">
    <citation type="journal article" date="2018" name="Syst. Appl. Microbiol.">
        <title>Abditibacterium utsteinense sp. nov., the first cultivated member of candidate phylum FBP, isolated from ice-free Antarctic soil samples.</title>
        <authorList>
            <person name="Tahon G."/>
            <person name="Tytgat B."/>
            <person name="Lebbe L."/>
            <person name="Carlier A."/>
            <person name="Willems A."/>
        </authorList>
    </citation>
    <scope>NUCLEOTIDE SEQUENCE [LARGE SCALE GENOMIC DNA]</scope>
    <source>
        <strain evidence="4 5">LMG 29911</strain>
    </source>
</reference>
<evidence type="ECO:0000256" key="1">
    <source>
        <dbReference type="ARBA" id="ARBA00022481"/>
    </source>
</evidence>
<protein>
    <recommendedName>
        <fullName evidence="3">DUF1559 domain-containing protein</fullName>
    </recommendedName>
</protein>
<dbReference type="NCBIfam" id="TIGR04294">
    <property type="entry name" value="pre_pil_HX9DG"/>
    <property type="match status" value="1"/>
</dbReference>
<dbReference type="Proteomes" id="UP000237684">
    <property type="component" value="Unassembled WGS sequence"/>
</dbReference>
<evidence type="ECO:0000256" key="2">
    <source>
        <dbReference type="SAM" id="Phobius"/>
    </source>
</evidence>
<dbReference type="Pfam" id="PF07963">
    <property type="entry name" value="N_methyl"/>
    <property type="match status" value="1"/>
</dbReference>
<name>A0A2S8SWZ0_9BACT</name>
<feature type="domain" description="DUF1559" evidence="3">
    <location>
        <begin position="35"/>
        <end position="78"/>
    </location>
</feature>
<dbReference type="InterPro" id="IPR027558">
    <property type="entry name" value="Pre_pil_HX9DG_C"/>
</dbReference>
<keyword evidence="2" id="KW-0812">Transmembrane</keyword>
<dbReference type="Pfam" id="PF07596">
    <property type="entry name" value="SBP_bac_10"/>
    <property type="match status" value="1"/>
</dbReference>
<dbReference type="GO" id="GO:0015627">
    <property type="term" value="C:type II protein secretion system complex"/>
    <property type="evidence" value="ECO:0007669"/>
    <property type="project" value="InterPro"/>
</dbReference>
<dbReference type="InterPro" id="IPR000983">
    <property type="entry name" value="Bac_GSPG_pilin"/>
</dbReference>
<comment type="caution">
    <text evidence="4">The sequence shown here is derived from an EMBL/GenBank/DDBJ whole genome shotgun (WGS) entry which is preliminary data.</text>
</comment>
<dbReference type="Gene3D" id="3.30.700.10">
    <property type="entry name" value="Glycoprotein, Type 4 Pilin"/>
    <property type="match status" value="1"/>
</dbReference>
<keyword evidence="1" id="KW-0488">Methylation</keyword>
<accession>A0A2S8SWZ0</accession>
<evidence type="ECO:0000313" key="4">
    <source>
        <dbReference type="EMBL" id="PQV65310.1"/>
    </source>
</evidence>
<evidence type="ECO:0000313" key="5">
    <source>
        <dbReference type="Proteomes" id="UP000237684"/>
    </source>
</evidence>
<dbReference type="NCBIfam" id="TIGR02532">
    <property type="entry name" value="IV_pilin_GFxxxE"/>
    <property type="match status" value="1"/>
</dbReference>
<dbReference type="InterPro" id="IPR011453">
    <property type="entry name" value="DUF1559"/>
</dbReference>
<proteinExistence type="predicted"/>
<dbReference type="InterPro" id="IPR012902">
    <property type="entry name" value="N_methyl_site"/>
</dbReference>
<keyword evidence="5" id="KW-1185">Reference proteome</keyword>
<gene>
    <name evidence="4" type="ORF">B1R32_10148</name>
</gene>
<dbReference type="InterPro" id="IPR045584">
    <property type="entry name" value="Pilin-like"/>
</dbReference>
<dbReference type="SUPFAM" id="SSF54523">
    <property type="entry name" value="Pili subunits"/>
    <property type="match status" value="1"/>
</dbReference>
<dbReference type="EMBL" id="NIGF01000001">
    <property type="protein sequence ID" value="PQV65310.1"/>
    <property type="molecule type" value="Genomic_DNA"/>
</dbReference>
<dbReference type="AlphaFoldDB" id="A0A2S8SWZ0"/>
<keyword evidence="2" id="KW-0472">Membrane</keyword>
<evidence type="ECO:0000259" key="3">
    <source>
        <dbReference type="Pfam" id="PF07596"/>
    </source>
</evidence>
<feature type="transmembrane region" description="Helical" evidence="2">
    <location>
        <begin position="6"/>
        <end position="29"/>
    </location>
</feature>
<sequence>MKRNGFTLIELLVVLSIVGGIAAILIPVFNRGPANARRASCQSNLKSIALGVAQYLQDSNDKFPPVSVARSGYWAGSLQPYIKYSQIFQCPEIPGRKTKTTDYFYNARLAAVEKQTMSAASQTVLLGDGSDDSPYNYALSELPAKWLQNEKSPARRHLDGANYAFADGHVKYLNPQKIKAGAPANDIFTFAVR</sequence>
<keyword evidence="2" id="KW-1133">Transmembrane helix</keyword>
<organism evidence="4 5">
    <name type="scientific">Abditibacterium utsteinense</name>
    <dbReference type="NCBI Taxonomy" id="1960156"/>
    <lineage>
        <taxon>Bacteria</taxon>
        <taxon>Pseudomonadati</taxon>
        <taxon>Abditibacteriota</taxon>
        <taxon>Abditibacteriia</taxon>
        <taxon>Abditibacteriales</taxon>
        <taxon>Abditibacteriaceae</taxon>
        <taxon>Abditibacterium</taxon>
    </lineage>
</organism>
<dbReference type="PRINTS" id="PR00813">
    <property type="entry name" value="BCTERIALGSPG"/>
</dbReference>
<dbReference type="PANTHER" id="PTHR30093">
    <property type="entry name" value="GENERAL SECRETION PATHWAY PROTEIN G"/>
    <property type="match status" value="1"/>
</dbReference>